<keyword evidence="1" id="KW-0805">Transcription regulation</keyword>
<dbReference type="SUPFAM" id="SSF48498">
    <property type="entry name" value="Tetracyclin repressor-like, C-terminal domain"/>
    <property type="match status" value="1"/>
</dbReference>
<accession>A0A077LTQ9</accession>
<dbReference type="InterPro" id="IPR054129">
    <property type="entry name" value="DesT_TetR_C"/>
</dbReference>
<dbReference type="GO" id="GO:0003700">
    <property type="term" value="F:DNA-binding transcription factor activity"/>
    <property type="evidence" value="ECO:0007669"/>
    <property type="project" value="TreeGrafter"/>
</dbReference>
<protein>
    <submittedName>
        <fullName evidence="6">Putative transcriptional regulator</fullName>
    </submittedName>
</protein>
<dbReference type="PROSITE" id="PS01081">
    <property type="entry name" value="HTH_TETR_1"/>
    <property type="match status" value="1"/>
</dbReference>
<dbReference type="PROSITE" id="PS50977">
    <property type="entry name" value="HTH_TETR_2"/>
    <property type="match status" value="1"/>
</dbReference>
<sequence length="195" mass="21230">MARADREAQLLDVAEEVFSTKGYASATVEEIAERAGITKPVIYDHFGSKDGLLAATIARAREELHDRTVHVWRSLPPDAGPEEGMRRSVRAFFDFIDAHRGVFALIQQEGGRGTAVATGVEAVRTEQADLAVRILSRAAGLQDVPEWVLRGYAEVVGGTCERVAVWRLRTPGMSAEDATEIVMTVTWHGLSSVLG</sequence>
<dbReference type="Pfam" id="PF21943">
    <property type="entry name" value="TetR_C_46"/>
    <property type="match status" value="1"/>
</dbReference>
<evidence type="ECO:0000256" key="3">
    <source>
        <dbReference type="ARBA" id="ARBA00023163"/>
    </source>
</evidence>
<dbReference type="InterPro" id="IPR009057">
    <property type="entry name" value="Homeodomain-like_sf"/>
</dbReference>
<evidence type="ECO:0000256" key="2">
    <source>
        <dbReference type="ARBA" id="ARBA00023125"/>
    </source>
</evidence>
<evidence type="ECO:0000313" key="7">
    <source>
        <dbReference type="Proteomes" id="UP000035721"/>
    </source>
</evidence>
<dbReference type="RefSeq" id="WP_048553939.1">
    <property type="nucleotide sequence ID" value="NZ_HF570958.1"/>
</dbReference>
<dbReference type="InterPro" id="IPR001647">
    <property type="entry name" value="HTH_TetR"/>
</dbReference>
<dbReference type="Pfam" id="PF00440">
    <property type="entry name" value="TetR_N"/>
    <property type="match status" value="1"/>
</dbReference>
<dbReference type="InterPro" id="IPR023772">
    <property type="entry name" value="DNA-bd_HTH_TetR-type_CS"/>
</dbReference>
<evidence type="ECO:0000256" key="4">
    <source>
        <dbReference type="PROSITE-ProRule" id="PRU00335"/>
    </source>
</evidence>
<organism evidence="6 7">
    <name type="scientific">Nostocoides japonicum T1-X7</name>
    <dbReference type="NCBI Taxonomy" id="1194083"/>
    <lineage>
        <taxon>Bacteria</taxon>
        <taxon>Bacillati</taxon>
        <taxon>Actinomycetota</taxon>
        <taxon>Actinomycetes</taxon>
        <taxon>Micrococcales</taxon>
        <taxon>Intrasporangiaceae</taxon>
        <taxon>Nostocoides</taxon>
    </lineage>
</organism>
<dbReference type="EMBL" id="CAJB01000067">
    <property type="protein sequence ID" value="CCH77023.1"/>
    <property type="molecule type" value="Genomic_DNA"/>
</dbReference>
<dbReference type="Gene3D" id="1.10.357.10">
    <property type="entry name" value="Tetracycline Repressor, domain 2"/>
    <property type="match status" value="1"/>
</dbReference>
<keyword evidence="2 4" id="KW-0238">DNA-binding</keyword>
<keyword evidence="7" id="KW-1185">Reference proteome</keyword>
<dbReference type="PANTHER" id="PTHR30055:SF158">
    <property type="entry name" value="POSSIBLE TRANSCRIPTIONAL REGULATORY PROTEIN (PROBABLY TETR-FAMILY)"/>
    <property type="match status" value="1"/>
</dbReference>
<feature type="DNA-binding region" description="H-T-H motif" evidence="4">
    <location>
        <begin position="27"/>
        <end position="46"/>
    </location>
</feature>
<dbReference type="InterPro" id="IPR036271">
    <property type="entry name" value="Tet_transcr_reg_TetR-rel_C_sf"/>
</dbReference>
<dbReference type="PRINTS" id="PR00455">
    <property type="entry name" value="HTHTETR"/>
</dbReference>
<dbReference type="InterPro" id="IPR050109">
    <property type="entry name" value="HTH-type_TetR-like_transc_reg"/>
</dbReference>
<reference evidence="6 7" key="1">
    <citation type="journal article" date="2013" name="ISME J.">
        <title>A metabolic model for members of the genus Tetrasphaera involved in enhanced biological phosphorus removal.</title>
        <authorList>
            <person name="Kristiansen R."/>
            <person name="Nguyen H.T.T."/>
            <person name="Saunders A.M."/>
            <person name="Nielsen J.L."/>
            <person name="Wimmer R."/>
            <person name="Le V.Q."/>
            <person name="McIlroy S.J."/>
            <person name="Petrovski S."/>
            <person name="Seviour R.J."/>
            <person name="Calteau A."/>
            <person name="Nielsen K.L."/>
            <person name="Nielsen P.H."/>
        </authorList>
    </citation>
    <scope>NUCLEOTIDE SEQUENCE [LARGE SCALE GENOMIC DNA]</scope>
    <source>
        <strain evidence="6 7">T1-X7</strain>
    </source>
</reference>
<comment type="caution">
    <text evidence="6">The sequence shown here is derived from an EMBL/GenBank/DDBJ whole genome shotgun (WGS) entry which is preliminary data.</text>
</comment>
<dbReference type="AlphaFoldDB" id="A0A077LTQ9"/>
<feature type="domain" description="HTH tetR-type" evidence="5">
    <location>
        <begin position="4"/>
        <end position="64"/>
    </location>
</feature>
<evidence type="ECO:0000259" key="5">
    <source>
        <dbReference type="PROSITE" id="PS50977"/>
    </source>
</evidence>
<name>A0A077LTQ9_9MICO</name>
<dbReference type="SUPFAM" id="SSF46689">
    <property type="entry name" value="Homeodomain-like"/>
    <property type="match status" value="1"/>
</dbReference>
<dbReference type="Proteomes" id="UP000035721">
    <property type="component" value="Unassembled WGS sequence"/>
</dbReference>
<keyword evidence="3" id="KW-0804">Transcription</keyword>
<proteinExistence type="predicted"/>
<dbReference type="GO" id="GO:0000976">
    <property type="term" value="F:transcription cis-regulatory region binding"/>
    <property type="evidence" value="ECO:0007669"/>
    <property type="project" value="TreeGrafter"/>
</dbReference>
<evidence type="ECO:0000313" key="6">
    <source>
        <dbReference type="EMBL" id="CCH77023.1"/>
    </source>
</evidence>
<evidence type="ECO:0000256" key="1">
    <source>
        <dbReference type="ARBA" id="ARBA00023015"/>
    </source>
</evidence>
<dbReference type="PANTHER" id="PTHR30055">
    <property type="entry name" value="HTH-TYPE TRANSCRIPTIONAL REGULATOR RUTR"/>
    <property type="match status" value="1"/>
</dbReference>
<gene>
    <name evidence="6" type="ORF">BN12_1590005</name>
</gene>